<feature type="compositionally biased region" description="Polar residues" evidence="1">
    <location>
        <begin position="1"/>
        <end position="13"/>
    </location>
</feature>
<name>A0A2G3A896_CAPAN</name>
<accession>A0A2G3A896</accession>
<dbReference type="GO" id="GO:0006351">
    <property type="term" value="P:DNA-templated transcription"/>
    <property type="evidence" value="ECO:0007669"/>
    <property type="project" value="InterPro"/>
</dbReference>
<evidence type="ECO:0000259" key="2">
    <source>
        <dbReference type="PROSITE" id="PS51806"/>
    </source>
</evidence>
<reference evidence="3 4" key="2">
    <citation type="journal article" date="2017" name="Genome Biol.">
        <title>New reference genome sequences of hot pepper reveal the massive evolution of plant disease-resistance genes by retroduplication.</title>
        <authorList>
            <person name="Kim S."/>
            <person name="Park J."/>
            <person name="Yeom S.I."/>
            <person name="Kim Y.M."/>
            <person name="Seo E."/>
            <person name="Kim K.T."/>
            <person name="Kim M.S."/>
            <person name="Lee J.M."/>
            <person name="Cheong K."/>
            <person name="Shin H.S."/>
            <person name="Kim S.B."/>
            <person name="Han K."/>
            <person name="Lee J."/>
            <person name="Park M."/>
            <person name="Lee H.A."/>
            <person name="Lee H.Y."/>
            <person name="Lee Y."/>
            <person name="Oh S."/>
            <person name="Lee J.H."/>
            <person name="Choi E."/>
            <person name="Choi E."/>
            <person name="Lee S.E."/>
            <person name="Jeon J."/>
            <person name="Kim H."/>
            <person name="Choi G."/>
            <person name="Song H."/>
            <person name="Lee J."/>
            <person name="Lee S.C."/>
            <person name="Kwon J.K."/>
            <person name="Lee H.Y."/>
            <person name="Koo N."/>
            <person name="Hong Y."/>
            <person name="Kim R.W."/>
            <person name="Kang W.H."/>
            <person name="Huh J.H."/>
            <person name="Kang B.C."/>
            <person name="Yang T.J."/>
            <person name="Lee Y.H."/>
            <person name="Bennetzen J.L."/>
            <person name="Choi D."/>
        </authorList>
    </citation>
    <scope>NUCLEOTIDE SEQUENCE [LARGE SCALE GENOMIC DNA]</scope>
    <source>
        <strain evidence="4">cv. CM334</strain>
    </source>
</reference>
<evidence type="ECO:0000256" key="1">
    <source>
        <dbReference type="SAM" id="MobiDB-lite"/>
    </source>
</evidence>
<dbReference type="Gramene" id="PHT90421">
    <property type="protein sequence ID" value="PHT90421"/>
    <property type="gene ID" value="T459_05534"/>
</dbReference>
<dbReference type="Proteomes" id="UP000222542">
    <property type="component" value="Unassembled WGS sequence"/>
</dbReference>
<dbReference type="InterPro" id="IPR025422">
    <property type="entry name" value="TGA_domain"/>
</dbReference>
<feature type="region of interest" description="Disordered" evidence="1">
    <location>
        <begin position="1"/>
        <end position="20"/>
    </location>
</feature>
<comment type="caution">
    <text evidence="3">The sequence shown here is derived from an EMBL/GenBank/DDBJ whole genome shotgun (WGS) entry which is preliminary data.</text>
</comment>
<dbReference type="EMBL" id="AYRZ02000002">
    <property type="protein sequence ID" value="PHT90421.1"/>
    <property type="molecule type" value="Genomic_DNA"/>
</dbReference>
<evidence type="ECO:0000313" key="3">
    <source>
        <dbReference type="EMBL" id="PHT90421.1"/>
    </source>
</evidence>
<proteinExistence type="predicted"/>
<dbReference type="STRING" id="4072.A0A2G3A896"/>
<keyword evidence="4" id="KW-1185">Reference proteome</keyword>
<reference evidence="3 4" key="1">
    <citation type="journal article" date="2014" name="Nat. Genet.">
        <title>Genome sequence of the hot pepper provides insights into the evolution of pungency in Capsicum species.</title>
        <authorList>
            <person name="Kim S."/>
            <person name="Park M."/>
            <person name="Yeom S.I."/>
            <person name="Kim Y.M."/>
            <person name="Lee J.M."/>
            <person name="Lee H.A."/>
            <person name="Seo E."/>
            <person name="Choi J."/>
            <person name="Cheong K."/>
            <person name="Kim K.T."/>
            <person name="Jung K."/>
            <person name="Lee G.W."/>
            <person name="Oh S.K."/>
            <person name="Bae C."/>
            <person name="Kim S.B."/>
            <person name="Lee H.Y."/>
            <person name="Kim S.Y."/>
            <person name="Kim M.S."/>
            <person name="Kang B.C."/>
            <person name="Jo Y.D."/>
            <person name="Yang H.B."/>
            <person name="Jeong H.J."/>
            <person name="Kang W.H."/>
            <person name="Kwon J.K."/>
            <person name="Shin C."/>
            <person name="Lim J.Y."/>
            <person name="Park J.H."/>
            <person name="Huh J.H."/>
            <person name="Kim J.S."/>
            <person name="Kim B.D."/>
            <person name="Cohen O."/>
            <person name="Paran I."/>
            <person name="Suh M.C."/>
            <person name="Lee S.B."/>
            <person name="Kim Y.K."/>
            <person name="Shin Y."/>
            <person name="Noh S.J."/>
            <person name="Park J."/>
            <person name="Seo Y.S."/>
            <person name="Kwon S.Y."/>
            <person name="Kim H.A."/>
            <person name="Park J.M."/>
            <person name="Kim H.J."/>
            <person name="Choi S.B."/>
            <person name="Bosland P.W."/>
            <person name="Reeves G."/>
            <person name="Jo S.H."/>
            <person name="Lee B.W."/>
            <person name="Cho H.T."/>
            <person name="Choi H.S."/>
            <person name="Lee M.S."/>
            <person name="Yu Y."/>
            <person name="Do Choi Y."/>
            <person name="Park B.S."/>
            <person name="van Deynze A."/>
            <person name="Ashrafi H."/>
            <person name="Hill T."/>
            <person name="Kim W.T."/>
            <person name="Pai H.S."/>
            <person name="Ahn H.K."/>
            <person name="Yeam I."/>
            <person name="Giovannoni J.J."/>
            <person name="Rose J.K."/>
            <person name="Sorensen I."/>
            <person name="Lee S.J."/>
            <person name="Kim R.W."/>
            <person name="Choi I.Y."/>
            <person name="Choi B.S."/>
            <person name="Lim J.S."/>
            <person name="Lee Y.H."/>
            <person name="Choi D."/>
        </authorList>
    </citation>
    <scope>NUCLEOTIDE SEQUENCE [LARGE SCALE GENOMIC DNA]</scope>
    <source>
        <strain evidence="4">cv. CM334</strain>
    </source>
</reference>
<dbReference type="PANTHER" id="PTHR46354">
    <property type="entry name" value="DOG1 DOMAIN-CONTAINING PROTEIN"/>
    <property type="match status" value="1"/>
</dbReference>
<dbReference type="PROSITE" id="PS51806">
    <property type="entry name" value="DOG1"/>
    <property type="match status" value="1"/>
</dbReference>
<dbReference type="AlphaFoldDB" id="A0A2G3A896"/>
<sequence length="202" mass="22691">MTTTSNPSTGATSDRTEEESMHCAWKDLQYEELAELQYAAVQAKKGENDDHQLTQLIQKIIQHFQDYTNNRTRRAQIDVSPFFAPVSCTPLVNSVLWIAGCRPSSFLRFVYVLCGMDIDSHLADFLQGKKVGDLGELTSKQMNMIDALQAKTINQEKILTSKLASLQEDIVDQPIASKIKNEMGECGNADEALDEHGRHWRA</sequence>
<feature type="domain" description="DOG1" evidence="2">
    <location>
        <begin position="15"/>
        <end position="202"/>
    </location>
</feature>
<dbReference type="SMR" id="A0A2G3A896"/>
<organism evidence="3 4">
    <name type="scientific">Capsicum annuum</name>
    <name type="common">Capsicum pepper</name>
    <dbReference type="NCBI Taxonomy" id="4072"/>
    <lineage>
        <taxon>Eukaryota</taxon>
        <taxon>Viridiplantae</taxon>
        <taxon>Streptophyta</taxon>
        <taxon>Embryophyta</taxon>
        <taxon>Tracheophyta</taxon>
        <taxon>Spermatophyta</taxon>
        <taxon>Magnoliopsida</taxon>
        <taxon>eudicotyledons</taxon>
        <taxon>Gunneridae</taxon>
        <taxon>Pentapetalae</taxon>
        <taxon>asterids</taxon>
        <taxon>lamiids</taxon>
        <taxon>Solanales</taxon>
        <taxon>Solanaceae</taxon>
        <taxon>Solanoideae</taxon>
        <taxon>Capsiceae</taxon>
        <taxon>Capsicum</taxon>
    </lineage>
</organism>
<gene>
    <name evidence="3" type="ORF">T459_05534</name>
</gene>
<dbReference type="PANTHER" id="PTHR46354:SF7">
    <property type="entry name" value="PROTEIN DOG1-LIKE 1"/>
    <property type="match status" value="1"/>
</dbReference>
<dbReference type="OMA" id="WGSTFEN"/>
<dbReference type="GO" id="GO:0043565">
    <property type="term" value="F:sequence-specific DNA binding"/>
    <property type="evidence" value="ECO:0007669"/>
    <property type="project" value="InterPro"/>
</dbReference>
<evidence type="ECO:0000313" key="4">
    <source>
        <dbReference type="Proteomes" id="UP000222542"/>
    </source>
</evidence>
<dbReference type="Pfam" id="PF14144">
    <property type="entry name" value="DOG1"/>
    <property type="match status" value="1"/>
</dbReference>
<protein>
    <recommendedName>
        <fullName evidence="2">DOG1 domain-containing protein</fullName>
    </recommendedName>
</protein>
<dbReference type="InterPro" id="IPR051886">
    <property type="entry name" value="Seed_Dev/Stress_Resp_Reg"/>
</dbReference>